<dbReference type="AlphaFoldDB" id="A0A4P6Q665"/>
<dbReference type="Proteomes" id="UP000292235">
    <property type="component" value="Chromosome"/>
</dbReference>
<sequence length="386" mass="42963">MSRGTDAGLLDSPKPQSVYKHGLLEQYIIRFATMTASRLTPKRSVLFDGFAGRGRFDSGEPGSAEHMMLAAQKAKARTQIDLLLMEQAQGDYETLDKVADEYRARGIHIDSHHGDCGGHLDEALRLAAGASLFMFLDPCGAVLPMDSLKHVLRKRGTWPATEMLLNFSADLIRRAGGQLKKGQLNLGGVDKADAVCGGKWWRDVALRAHETSGGQVWEPAAETVALEYARRLVADTEYGFVVAPVRRQVHHQPIYYLIFLTKSPHGFWMFGDAAAKAREKWLRFLGPDPDEAATMLWDTVAEQVEREHTKAIAHITDNLRCLTADGQQREVVRHVKEIYGDLYGEAKETAFTAALRALTKEPAEIEYVTRGSKPHQRVIRNVTVTD</sequence>
<evidence type="ECO:0000313" key="1">
    <source>
        <dbReference type="EMBL" id="QBI56163.1"/>
    </source>
</evidence>
<protein>
    <recommendedName>
        <fullName evidence="3">Three-Cys-motif partner protein TcmP</fullName>
    </recommendedName>
</protein>
<reference evidence="1 2" key="1">
    <citation type="submission" date="2019-02" db="EMBL/GenBank/DDBJ databases">
        <authorList>
            <person name="Khodamoradi S."/>
            <person name="Hahnke R.L."/>
            <person name="Kaempfer P."/>
            <person name="Schumann P."/>
            <person name="Rohde M."/>
            <person name="Steinert M."/>
            <person name="Luzhetskyy A."/>
            <person name="Wink J."/>
            <person name="Ruckert C."/>
        </authorList>
    </citation>
    <scope>NUCLEOTIDE SEQUENCE [LARGE SCALE GENOMIC DNA]</scope>
    <source>
        <strain evidence="1 2">M2</strain>
    </source>
</reference>
<dbReference type="EMBL" id="CP036455">
    <property type="protein sequence ID" value="QBI56163.1"/>
    <property type="molecule type" value="Genomic_DNA"/>
</dbReference>
<proteinExistence type="predicted"/>
<keyword evidence="2" id="KW-1185">Reference proteome</keyword>
<dbReference type="NCBIfam" id="TIGR04474">
    <property type="entry name" value="tcm_partner"/>
    <property type="match status" value="1"/>
</dbReference>
<gene>
    <name evidence="1" type="ORF">EKD16_22050</name>
</gene>
<dbReference type="RefSeq" id="WP_131100850.1">
    <property type="nucleotide sequence ID" value="NZ_CP036455.1"/>
</dbReference>
<dbReference type="KEGG" id="strr:EKD16_22050"/>
<accession>A0A4P6Q665</accession>
<evidence type="ECO:0008006" key="3">
    <source>
        <dbReference type="Google" id="ProtNLM"/>
    </source>
</evidence>
<dbReference type="InterPro" id="IPR031009">
    <property type="entry name" value="Tcm_partner"/>
</dbReference>
<dbReference type="OrthoDB" id="5070486at2"/>
<organism evidence="1 2">
    <name type="scientific">Streptomonospora litoralis</name>
    <dbReference type="NCBI Taxonomy" id="2498135"/>
    <lineage>
        <taxon>Bacteria</taxon>
        <taxon>Bacillati</taxon>
        <taxon>Actinomycetota</taxon>
        <taxon>Actinomycetes</taxon>
        <taxon>Streptosporangiales</taxon>
        <taxon>Nocardiopsidaceae</taxon>
        <taxon>Streptomonospora</taxon>
    </lineage>
</organism>
<evidence type="ECO:0000313" key="2">
    <source>
        <dbReference type="Proteomes" id="UP000292235"/>
    </source>
</evidence>
<name>A0A4P6Q665_9ACTN</name>